<keyword evidence="1" id="KW-0472">Membrane</keyword>
<keyword evidence="1" id="KW-1133">Transmembrane helix</keyword>
<evidence type="ECO:0000313" key="2">
    <source>
        <dbReference type="EMBL" id="HJB12907.1"/>
    </source>
</evidence>
<organism evidence="2 3">
    <name type="scientific">Candidatus Oscillibacter excrementigallinarum</name>
    <dbReference type="NCBI Taxonomy" id="2838716"/>
    <lineage>
        <taxon>Bacteria</taxon>
        <taxon>Bacillati</taxon>
        <taxon>Bacillota</taxon>
        <taxon>Clostridia</taxon>
        <taxon>Eubacteriales</taxon>
        <taxon>Oscillospiraceae</taxon>
        <taxon>Oscillibacter</taxon>
    </lineage>
</organism>
<evidence type="ECO:0000256" key="1">
    <source>
        <dbReference type="SAM" id="Phobius"/>
    </source>
</evidence>
<dbReference type="SUPFAM" id="SSF48371">
    <property type="entry name" value="ARM repeat"/>
    <property type="match status" value="1"/>
</dbReference>
<accession>A0A9D2RSB7</accession>
<dbReference type="Proteomes" id="UP000823824">
    <property type="component" value="Unassembled WGS sequence"/>
</dbReference>
<sequence>MGAEILLYGYGLVCLSMLVFNVLYGLHLRSDDRRMDSKVETIRRRVTEQLDRLREGSSRPAQTVQVSHLTWMRRHLSHVNCLLAFDRLLDELDDQSEVYQSYLKQMQPVFLYLATVYWKRESTQAAYFCYFLSRHKLRRHMELDQIQQVVLSYLRRDSLYCKINAWKALCSFGSPSVIVTALQELGDGEESQLHEKVITEALLAYTGDHRELIETLWSRLERFSVPVQRAILDYIRFQSGGYRRQMLDILRDGRRNKELRLAAIRYFGRYPDPSARPLLLDFLQDGDPTHWEFAAISASSLAGYAGQDVVDALLRAMNSSNWYIRSNAASSLESHGLSYEEMLQVLGGGDRYAREMLTYRLRAKRLAKEAAPAAAGDTQGEEVPVGV</sequence>
<name>A0A9D2RSB7_9FIRM</name>
<reference evidence="2" key="1">
    <citation type="journal article" date="2021" name="PeerJ">
        <title>Extensive microbial diversity within the chicken gut microbiome revealed by metagenomics and culture.</title>
        <authorList>
            <person name="Gilroy R."/>
            <person name="Ravi A."/>
            <person name="Getino M."/>
            <person name="Pursley I."/>
            <person name="Horton D.L."/>
            <person name="Alikhan N.F."/>
            <person name="Baker D."/>
            <person name="Gharbi K."/>
            <person name="Hall N."/>
            <person name="Watson M."/>
            <person name="Adriaenssens E.M."/>
            <person name="Foster-Nyarko E."/>
            <person name="Jarju S."/>
            <person name="Secka A."/>
            <person name="Antonio M."/>
            <person name="Oren A."/>
            <person name="Chaudhuri R.R."/>
            <person name="La Ragione R."/>
            <person name="Hildebrand F."/>
            <person name="Pallen M.J."/>
        </authorList>
    </citation>
    <scope>NUCLEOTIDE SEQUENCE</scope>
    <source>
        <strain evidence="2">ChiBcec18-1249</strain>
    </source>
</reference>
<comment type="caution">
    <text evidence="2">The sequence shown here is derived from an EMBL/GenBank/DDBJ whole genome shotgun (WGS) entry which is preliminary data.</text>
</comment>
<feature type="transmembrane region" description="Helical" evidence="1">
    <location>
        <begin position="6"/>
        <end position="26"/>
    </location>
</feature>
<dbReference type="AlphaFoldDB" id="A0A9D2RSB7"/>
<dbReference type="InterPro" id="IPR011989">
    <property type="entry name" value="ARM-like"/>
</dbReference>
<gene>
    <name evidence="2" type="ORF">H9787_04275</name>
</gene>
<proteinExistence type="predicted"/>
<dbReference type="EMBL" id="DWZJ01000032">
    <property type="protein sequence ID" value="HJB12907.1"/>
    <property type="molecule type" value="Genomic_DNA"/>
</dbReference>
<dbReference type="InterPro" id="IPR016024">
    <property type="entry name" value="ARM-type_fold"/>
</dbReference>
<reference evidence="2" key="2">
    <citation type="submission" date="2021-04" db="EMBL/GenBank/DDBJ databases">
        <authorList>
            <person name="Gilroy R."/>
        </authorList>
    </citation>
    <scope>NUCLEOTIDE SEQUENCE</scope>
    <source>
        <strain evidence="2">ChiBcec18-1249</strain>
    </source>
</reference>
<evidence type="ECO:0000313" key="3">
    <source>
        <dbReference type="Proteomes" id="UP000823824"/>
    </source>
</evidence>
<protein>
    <submittedName>
        <fullName evidence="2">HEAT repeat domain-containing protein</fullName>
    </submittedName>
</protein>
<dbReference type="Pfam" id="PF13646">
    <property type="entry name" value="HEAT_2"/>
    <property type="match status" value="1"/>
</dbReference>
<keyword evidence="1" id="KW-0812">Transmembrane</keyword>
<dbReference type="Gene3D" id="1.25.10.10">
    <property type="entry name" value="Leucine-rich Repeat Variant"/>
    <property type="match status" value="1"/>
</dbReference>